<reference evidence="2" key="1">
    <citation type="submission" date="2017-09" db="EMBL/GenBank/DDBJ databases">
        <title>Polyketide synthases of a Diaporthe helianthi virulent isolate.</title>
        <authorList>
            <person name="Baroncelli R."/>
        </authorList>
    </citation>
    <scope>NUCLEOTIDE SEQUENCE [LARGE SCALE GENOMIC DNA]</scope>
    <source>
        <strain evidence="2">7/96</strain>
    </source>
</reference>
<gene>
    <name evidence="2" type="ORF">DHEL01_v201283</name>
</gene>
<feature type="compositionally biased region" description="Polar residues" evidence="1">
    <location>
        <begin position="316"/>
        <end position="333"/>
    </location>
</feature>
<dbReference type="Gene3D" id="3.30.900.10">
    <property type="entry name" value="HORMA domain"/>
    <property type="match status" value="1"/>
</dbReference>
<dbReference type="InParanoid" id="A0A2P5ICT8"/>
<dbReference type="EMBL" id="MAVT02000057">
    <property type="protein sequence ID" value="POS80330.1"/>
    <property type="molecule type" value="Genomic_DNA"/>
</dbReference>
<evidence type="ECO:0000256" key="1">
    <source>
        <dbReference type="SAM" id="MobiDB-lite"/>
    </source>
</evidence>
<feature type="compositionally biased region" description="Polar residues" evidence="1">
    <location>
        <begin position="264"/>
        <end position="278"/>
    </location>
</feature>
<evidence type="ECO:0000313" key="2">
    <source>
        <dbReference type="EMBL" id="POS80330.1"/>
    </source>
</evidence>
<organism evidence="2 3">
    <name type="scientific">Diaporthe helianthi</name>
    <dbReference type="NCBI Taxonomy" id="158607"/>
    <lineage>
        <taxon>Eukaryota</taxon>
        <taxon>Fungi</taxon>
        <taxon>Dikarya</taxon>
        <taxon>Ascomycota</taxon>
        <taxon>Pezizomycotina</taxon>
        <taxon>Sordariomycetes</taxon>
        <taxon>Sordariomycetidae</taxon>
        <taxon>Diaporthales</taxon>
        <taxon>Diaporthaceae</taxon>
        <taxon>Diaporthe</taxon>
    </lineage>
</organism>
<feature type="compositionally biased region" description="Basic and acidic residues" evidence="1">
    <location>
        <begin position="342"/>
        <end position="353"/>
    </location>
</feature>
<dbReference type="OrthoDB" id="10382926at2759"/>
<accession>A0A2P5ICT8</accession>
<feature type="region of interest" description="Disordered" evidence="1">
    <location>
        <begin position="262"/>
        <end position="353"/>
    </location>
</feature>
<comment type="caution">
    <text evidence="2">The sequence shown here is derived from an EMBL/GenBank/DDBJ whole genome shotgun (WGS) entry which is preliminary data.</text>
</comment>
<feature type="compositionally biased region" description="Low complexity" evidence="1">
    <location>
        <begin position="290"/>
        <end position="299"/>
    </location>
</feature>
<name>A0A2P5ICT8_DIAHE</name>
<evidence type="ECO:0000313" key="3">
    <source>
        <dbReference type="Proteomes" id="UP000094444"/>
    </source>
</evidence>
<keyword evidence="3" id="KW-1185">Reference proteome</keyword>
<dbReference type="InterPro" id="IPR036570">
    <property type="entry name" value="HORMA_dom_sf"/>
</dbReference>
<sequence length="353" mass="39533">MAATTKNAAGNDIELDKMLITAMVSIVLYGSLLANLDQVFAALANRLLGKLYICFNGTKEWSRDSLIECFTLQFSYTEKGDLHAYAHWAGQGDPPVTTKRSASLFDTETFFENLKQVVFTCPQLPDRFYTRLFVSAVDKKTELPGLWDRGDHHGIREALLCLKDKQGKSRLRIGRFMLVRKTVKSVAQLTMYLVARLNQKTSNKKPTKICQNYGQESHLAWDQIPQIYTQSHHPSGCRVSQIRRNVLVLCVMIEEVPEDLPPTQRLQTPIESQRSLKSTLPIPACLTNDSEPSSSSPSPLAEDETSADLWRLVESPQGTWQAASQSHSTQRANTARAYGGRSKPDGKRARTMG</sequence>
<dbReference type="Proteomes" id="UP000094444">
    <property type="component" value="Unassembled WGS sequence"/>
</dbReference>
<dbReference type="AlphaFoldDB" id="A0A2P5ICT8"/>
<protein>
    <submittedName>
        <fullName evidence="2">Uncharacterized protein</fullName>
    </submittedName>
</protein>
<proteinExistence type="predicted"/>